<organism evidence="2">
    <name type="scientific">Tetraselmis sp. GSL018</name>
    <dbReference type="NCBI Taxonomy" id="582737"/>
    <lineage>
        <taxon>Eukaryota</taxon>
        <taxon>Viridiplantae</taxon>
        <taxon>Chlorophyta</taxon>
        <taxon>core chlorophytes</taxon>
        <taxon>Chlorodendrophyceae</taxon>
        <taxon>Chlorodendrales</taxon>
        <taxon>Chlorodendraceae</taxon>
        <taxon>Tetraselmis</taxon>
    </lineage>
</organism>
<evidence type="ECO:0000256" key="1">
    <source>
        <dbReference type="SAM" id="MobiDB-lite"/>
    </source>
</evidence>
<reference evidence="2" key="1">
    <citation type="submission" date="2014-05" db="EMBL/GenBank/DDBJ databases">
        <title>The transcriptome of the halophilic microalga Tetraselmis sp. GSL018 isolated from the Great Salt Lake, Utah.</title>
        <authorList>
            <person name="Jinkerson R.E."/>
            <person name="D'Adamo S."/>
            <person name="Posewitz M.C."/>
        </authorList>
    </citation>
    <scope>NUCLEOTIDE SEQUENCE</scope>
    <source>
        <strain evidence="2">GSL018</strain>
    </source>
</reference>
<protein>
    <submittedName>
        <fullName evidence="2">Uncharacterized protein</fullName>
    </submittedName>
</protein>
<feature type="compositionally biased region" description="Basic and acidic residues" evidence="1">
    <location>
        <begin position="60"/>
        <end position="79"/>
    </location>
</feature>
<feature type="compositionally biased region" description="Low complexity" evidence="1">
    <location>
        <begin position="26"/>
        <end position="48"/>
    </location>
</feature>
<feature type="compositionally biased region" description="Gly residues" evidence="1">
    <location>
        <begin position="110"/>
        <end position="122"/>
    </location>
</feature>
<feature type="region of interest" description="Disordered" evidence="1">
    <location>
        <begin position="1"/>
        <end position="88"/>
    </location>
</feature>
<gene>
    <name evidence="2" type="ORF">TSPGSL018_8416</name>
</gene>
<evidence type="ECO:0000313" key="2">
    <source>
        <dbReference type="EMBL" id="JAC81222.1"/>
    </source>
</evidence>
<dbReference type="AlphaFoldDB" id="A0A061S7U4"/>
<feature type="compositionally biased region" description="Basic residues" evidence="1">
    <location>
        <begin position="138"/>
        <end position="158"/>
    </location>
</feature>
<feature type="non-terminal residue" evidence="2">
    <location>
        <position position="1"/>
    </location>
</feature>
<name>A0A061S7U4_9CHLO</name>
<sequence length="223" mass="23205">GGHAGAAEGPGGVASPAADQRPHLVRAGSAAEPRGAGPRGARGAQRPAQLAVPGPGAGRQRGDPPRHDDHGRAAPREHQVLGAGGRLARRGRLREAALLVRRRHRRADAAGGGAGAPRGGGRPARPGRRPRVGPPPARRARRGGQHARRAQPHPHRHAAGAQLAGHGAHAHVALLRLHRHPLGRALGRDLPHLWLRPLLRGWELRTDPTAQAGVDLGLPLSPS</sequence>
<accession>A0A061S7U4</accession>
<proteinExistence type="predicted"/>
<feature type="region of interest" description="Disordered" evidence="1">
    <location>
        <begin position="103"/>
        <end position="165"/>
    </location>
</feature>
<feature type="compositionally biased region" description="Gly residues" evidence="1">
    <location>
        <begin position="1"/>
        <end position="12"/>
    </location>
</feature>
<dbReference type="EMBL" id="GBEZ01003952">
    <property type="protein sequence ID" value="JAC81222.1"/>
    <property type="molecule type" value="Transcribed_RNA"/>
</dbReference>